<dbReference type="InterPro" id="IPR000529">
    <property type="entry name" value="Ribosomal_bS6"/>
</dbReference>
<dbReference type="HAMAP" id="MF_00360">
    <property type="entry name" value="Ribosomal_bS6"/>
    <property type="match status" value="1"/>
</dbReference>
<reference evidence="5" key="1">
    <citation type="journal article" date="2020" name="mSystems">
        <title>Genome- and Community-Level Interaction Insights into Carbon Utilization and Element Cycling Functions of Hydrothermarchaeota in Hydrothermal Sediment.</title>
        <authorList>
            <person name="Zhou Z."/>
            <person name="Liu Y."/>
            <person name="Xu W."/>
            <person name="Pan J."/>
            <person name="Luo Z.H."/>
            <person name="Li M."/>
        </authorList>
    </citation>
    <scope>NUCLEOTIDE SEQUENCE [LARGE SCALE GENOMIC DNA]</scope>
    <source>
        <strain evidence="5">SpSt-1182</strain>
    </source>
</reference>
<evidence type="ECO:0000256" key="1">
    <source>
        <dbReference type="ARBA" id="ARBA00009512"/>
    </source>
</evidence>
<feature type="compositionally biased region" description="Acidic residues" evidence="4">
    <location>
        <begin position="134"/>
        <end position="143"/>
    </location>
</feature>
<name>A0A7V0XFD9_UNCW3</name>
<feature type="region of interest" description="Disordered" evidence="4">
    <location>
        <begin position="90"/>
        <end position="143"/>
    </location>
</feature>
<evidence type="ECO:0000313" key="5">
    <source>
        <dbReference type="EMBL" id="HDQ99591.1"/>
    </source>
</evidence>
<keyword evidence="3" id="KW-0687">Ribonucleoprotein</keyword>
<dbReference type="InterPro" id="IPR035980">
    <property type="entry name" value="Ribosomal_bS6_sf"/>
</dbReference>
<protein>
    <recommendedName>
        <fullName evidence="2 3">Small ribosomal subunit protein bS6</fullName>
    </recommendedName>
</protein>
<accession>A0A7V0XFD9</accession>
<dbReference type="GO" id="GO:0006412">
    <property type="term" value="P:translation"/>
    <property type="evidence" value="ECO:0007669"/>
    <property type="project" value="UniProtKB-UniRule"/>
</dbReference>
<gene>
    <name evidence="3 5" type="primary">rpsF</name>
    <name evidence="5" type="ORF">ENN51_04820</name>
</gene>
<keyword evidence="3" id="KW-0694">RNA-binding</keyword>
<feature type="compositionally biased region" description="Low complexity" evidence="4">
    <location>
        <begin position="122"/>
        <end position="133"/>
    </location>
</feature>
<dbReference type="InterPro" id="IPR020814">
    <property type="entry name" value="Ribosomal_S6_plastid/chlpt"/>
</dbReference>
<dbReference type="Proteomes" id="UP000885672">
    <property type="component" value="Unassembled WGS sequence"/>
</dbReference>
<dbReference type="GO" id="GO:1990904">
    <property type="term" value="C:ribonucleoprotein complex"/>
    <property type="evidence" value="ECO:0007669"/>
    <property type="project" value="UniProtKB-KW"/>
</dbReference>
<evidence type="ECO:0000256" key="3">
    <source>
        <dbReference type="HAMAP-Rule" id="MF_00360"/>
    </source>
</evidence>
<dbReference type="Pfam" id="PF01250">
    <property type="entry name" value="Ribosomal_S6"/>
    <property type="match status" value="1"/>
</dbReference>
<dbReference type="GO" id="GO:0005840">
    <property type="term" value="C:ribosome"/>
    <property type="evidence" value="ECO:0007669"/>
    <property type="project" value="UniProtKB-KW"/>
</dbReference>
<comment type="similarity">
    <text evidence="1 3">Belongs to the bacterial ribosomal protein bS6 family.</text>
</comment>
<evidence type="ECO:0000256" key="4">
    <source>
        <dbReference type="SAM" id="MobiDB-lite"/>
    </source>
</evidence>
<dbReference type="Gene3D" id="3.30.70.60">
    <property type="match status" value="1"/>
</dbReference>
<comment type="function">
    <text evidence="3">Binds together with bS18 to 16S ribosomal RNA.</text>
</comment>
<keyword evidence="3" id="KW-0699">rRNA-binding</keyword>
<dbReference type="SUPFAM" id="SSF54995">
    <property type="entry name" value="Ribosomal protein S6"/>
    <property type="match status" value="1"/>
</dbReference>
<comment type="caution">
    <text evidence="5">The sequence shown here is derived from an EMBL/GenBank/DDBJ whole genome shotgun (WGS) entry which is preliminary data.</text>
</comment>
<dbReference type="GO" id="GO:0019843">
    <property type="term" value="F:rRNA binding"/>
    <property type="evidence" value="ECO:0007669"/>
    <property type="project" value="UniProtKB-UniRule"/>
</dbReference>
<dbReference type="NCBIfam" id="TIGR00166">
    <property type="entry name" value="S6"/>
    <property type="match status" value="1"/>
</dbReference>
<dbReference type="CDD" id="cd00473">
    <property type="entry name" value="bS6"/>
    <property type="match status" value="1"/>
</dbReference>
<sequence length="143" mass="15887">MNHYEAVTLLVPEFSDKDVQKYVDDLGELLARLGADDIRPARVERRSLAYPVKKRTEGYYVHVHCDAPATLPEAVRTEFKHREGILRLAFVRGPKPENEPEPAAAPAREEPKPAPEPEPTAEPEAVPAEPDAAPAEETERDDG</sequence>
<dbReference type="EMBL" id="DSBX01000187">
    <property type="protein sequence ID" value="HDQ99591.1"/>
    <property type="molecule type" value="Genomic_DNA"/>
</dbReference>
<dbReference type="InterPro" id="IPR014717">
    <property type="entry name" value="Transl_elong_EF1B/ribsomal_bS6"/>
</dbReference>
<dbReference type="AlphaFoldDB" id="A0A7V0XFD9"/>
<keyword evidence="3 5" id="KW-0689">Ribosomal protein</keyword>
<organism evidence="5">
    <name type="scientific">candidate division WOR-3 bacterium</name>
    <dbReference type="NCBI Taxonomy" id="2052148"/>
    <lineage>
        <taxon>Bacteria</taxon>
        <taxon>Bacteria division WOR-3</taxon>
    </lineage>
</organism>
<dbReference type="GO" id="GO:0003735">
    <property type="term" value="F:structural constituent of ribosome"/>
    <property type="evidence" value="ECO:0007669"/>
    <property type="project" value="InterPro"/>
</dbReference>
<proteinExistence type="inferred from homology"/>
<evidence type="ECO:0000256" key="2">
    <source>
        <dbReference type="ARBA" id="ARBA00035294"/>
    </source>
</evidence>